<dbReference type="InterPro" id="IPR051681">
    <property type="entry name" value="Ser/Thr_Kinases-Pseudokinases"/>
</dbReference>
<protein>
    <submittedName>
        <fullName evidence="2">Probable LIM domain-containing serine/threonine-protein kinase DDB</fullName>
    </submittedName>
</protein>
<keyword evidence="2" id="KW-0808">Transferase</keyword>
<dbReference type="GO" id="GO:0004674">
    <property type="term" value="F:protein serine/threonine kinase activity"/>
    <property type="evidence" value="ECO:0007669"/>
    <property type="project" value="TreeGrafter"/>
</dbReference>
<dbReference type="InterPro" id="IPR011009">
    <property type="entry name" value="Kinase-like_dom_sf"/>
</dbReference>
<organism evidence="2 3">
    <name type="scientific">Seminavis robusta</name>
    <dbReference type="NCBI Taxonomy" id="568900"/>
    <lineage>
        <taxon>Eukaryota</taxon>
        <taxon>Sar</taxon>
        <taxon>Stramenopiles</taxon>
        <taxon>Ochrophyta</taxon>
        <taxon>Bacillariophyta</taxon>
        <taxon>Bacillariophyceae</taxon>
        <taxon>Bacillariophycidae</taxon>
        <taxon>Naviculales</taxon>
        <taxon>Naviculaceae</taxon>
        <taxon>Seminavis</taxon>
    </lineage>
</organism>
<dbReference type="EMBL" id="CAICTM010000087">
    <property type="protein sequence ID" value="CAB9500645.1"/>
    <property type="molecule type" value="Genomic_DNA"/>
</dbReference>
<evidence type="ECO:0000313" key="3">
    <source>
        <dbReference type="Proteomes" id="UP001153069"/>
    </source>
</evidence>
<comment type="caution">
    <text evidence="2">The sequence shown here is derived from an EMBL/GenBank/DDBJ whole genome shotgun (WGS) entry which is preliminary data.</text>
</comment>
<dbReference type="PANTHER" id="PTHR44329">
    <property type="entry name" value="SERINE/THREONINE-PROTEIN KINASE TNNI3K-RELATED"/>
    <property type="match status" value="1"/>
</dbReference>
<reference evidence="2" key="1">
    <citation type="submission" date="2020-06" db="EMBL/GenBank/DDBJ databases">
        <authorList>
            <consortium name="Plant Systems Biology data submission"/>
        </authorList>
    </citation>
    <scope>NUCLEOTIDE SEQUENCE</scope>
    <source>
        <strain evidence="2">D6</strain>
    </source>
</reference>
<dbReference type="GO" id="GO:0005524">
    <property type="term" value="F:ATP binding"/>
    <property type="evidence" value="ECO:0007669"/>
    <property type="project" value="InterPro"/>
</dbReference>
<dbReference type="AlphaFoldDB" id="A0A9N8DHJ3"/>
<dbReference type="Proteomes" id="UP001153069">
    <property type="component" value="Unassembled WGS sequence"/>
</dbReference>
<proteinExistence type="predicted"/>
<evidence type="ECO:0000259" key="1">
    <source>
        <dbReference type="PROSITE" id="PS50011"/>
    </source>
</evidence>
<dbReference type="InterPro" id="IPR000719">
    <property type="entry name" value="Prot_kinase_dom"/>
</dbReference>
<evidence type="ECO:0000313" key="2">
    <source>
        <dbReference type="EMBL" id="CAB9500645.1"/>
    </source>
</evidence>
<keyword evidence="3" id="KW-1185">Reference proteome</keyword>
<dbReference type="Gene3D" id="1.10.510.10">
    <property type="entry name" value="Transferase(Phosphotransferase) domain 1"/>
    <property type="match status" value="1"/>
</dbReference>
<sequence>MVRIDKSQLSSLRNASTQAIRDKAREIVATATEESTIFDEVAINKIPRFDGDELVLGHVLGRGGFCAVRELISIKMPADIDELPRQSSIKRLFCCREKTLNPAALLESDENDNAEIDSVTETTSEMGGIPREKLARYVSKTKKKYGTSKYVVKQVNDELQYHDKVAYLKAIVDIELEVKYMTSLNHPNILRIRGMSSPNPANGDTFIIFDRLKETLAKRMQDWLRRHRQCRGITGAVVGSKGKKEDLLVERLVAAHNIADALDYLHNRGIIFRDCKPDNIGFCGHGALKLFDFGLAREVHEKDRVKGTELYRLTGFTGAIRYMAPEVGLRKPYNFKADVYSWSQLMWYILELEPPLGVYTPQMFRERVFKRGTRPAVMDAWPNHMGDLMKKCWSPTVSERPDFKQVKETLGVVLLPYNNKKLLPNRFGEPCLPGDKECRNANASASDTSVMEACGHHKPHQHHHTHAIVNDDCCDGDEHAPVVLQQC</sequence>
<accession>A0A9N8DHJ3</accession>
<dbReference type="Pfam" id="PF07714">
    <property type="entry name" value="PK_Tyr_Ser-Thr"/>
    <property type="match status" value="1"/>
</dbReference>
<keyword evidence="2" id="KW-0418">Kinase</keyword>
<dbReference type="PROSITE" id="PS50011">
    <property type="entry name" value="PROTEIN_KINASE_DOM"/>
    <property type="match status" value="1"/>
</dbReference>
<dbReference type="SUPFAM" id="SSF56112">
    <property type="entry name" value="Protein kinase-like (PK-like)"/>
    <property type="match status" value="1"/>
</dbReference>
<dbReference type="InterPro" id="IPR001245">
    <property type="entry name" value="Ser-Thr/Tyr_kinase_cat_dom"/>
</dbReference>
<feature type="domain" description="Protein kinase" evidence="1">
    <location>
        <begin position="54"/>
        <end position="418"/>
    </location>
</feature>
<gene>
    <name evidence="2" type="ORF">SEMRO_88_G046650.1</name>
</gene>
<name>A0A9N8DHJ3_9STRA</name>
<dbReference type="OrthoDB" id="187301at2759"/>